<evidence type="ECO:0000259" key="2">
    <source>
        <dbReference type="Pfam" id="PF00144"/>
    </source>
</evidence>
<evidence type="ECO:0000259" key="4">
    <source>
        <dbReference type="Pfam" id="PF13354"/>
    </source>
</evidence>
<accession>A0ABR7M8N9</accession>
<evidence type="ECO:0000259" key="3">
    <source>
        <dbReference type="Pfam" id="PF11954"/>
    </source>
</evidence>
<dbReference type="Pfam" id="PF00144">
    <property type="entry name" value="Beta-lactamase"/>
    <property type="match status" value="1"/>
</dbReference>
<keyword evidence="6" id="KW-1185">Reference proteome</keyword>
<dbReference type="RefSeq" id="WP_187256520.1">
    <property type="nucleotide sequence ID" value="NZ_JBHULF010000014.1"/>
</dbReference>
<comment type="caution">
    <text evidence="5">The sequence shown here is derived from an EMBL/GenBank/DDBJ whole genome shotgun (WGS) entry which is preliminary data.</text>
</comment>
<dbReference type="InterPro" id="IPR045155">
    <property type="entry name" value="Beta-lactam_cat"/>
</dbReference>
<dbReference type="InterPro" id="IPR050491">
    <property type="entry name" value="AmpC-like"/>
</dbReference>
<name>A0ABR7M8N9_9BACT</name>
<keyword evidence="5" id="KW-0378">Hydrolase</keyword>
<evidence type="ECO:0000256" key="1">
    <source>
        <dbReference type="SAM" id="SignalP"/>
    </source>
</evidence>
<keyword evidence="1" id="KW-0732">Signal</keyword>
<dbReference type="PANTHER" id="PTHR46825">
    <property type="entry name" value="D-ALANYL-D-ALANINE-CARBOXYPEPTIDASE/ENDOPEPTIDASE AMPH"/>
    <property type="match status" value="1"/>
</dbReference>
<gene>
    <name evidence="5" type="ORF">BC349_09185</name>
</gene>
<dbReference type="PANTHER" id="PTHR46825:SF15">
    <property type="entry name" value="BETA-LACTAMASE-RELATED DOMAIN-CONTAINING PROTEIN"/>
    <property type="match status" value="1"/>
</dbReference>
<evidence type="ECO:0000313" key="5">
    <source>
        <dbReference type="EMBL" id="MBC6491204.1"/>
    </source>
</evidence>
<dbReference type="Gene3D" id="3.40.710.10">
    <property type="entry name" value="DD-peptidase/beta-lactamase superfamily"/>
    <property type="match status" value="2"/>
</dbReference>
<dbReference type="InterPro" id="IPR021860">
    <property type="entry name" value="Peptidase_S12_Pab87-rel_C"/>
</dbReference>
<dbReference type="InterPro" id="IPR001466">
    <property type="entry name" value="Beta-lactam-related"/>
</dbReference>
<dbReference type="Pfam" id="PF13354">
    <property type="entry name" value="Beta-lactamase2"/>
    <property type="match status" value="1"/>
</dbReference>
<feature type="domain" description="Beta-lactamase class A catalytic" evidence="4">
    <location>
        <begin position="550"/>
        <end position="774"/>
    </location>
</feature>
<protein>
    <submittedName>
        <fullName evidence="5">Serine hydrolase</fullName>
    </submittedName>
</protein>
<feature type="domain" description="Peptidase S12 Pab87-related C-terminal" evidence="3">
    <location>
        <begin position="420"/>
        <end position="517"/>
    </location>
</feature>
<dbReference type="InterPro" id="IPR012338">
    <property type="entry name" value="Beta-lactam/transpept-like"/>
</dbReference>
<dbReference type="Proteomes" id="UP000765802">
    <property type="component" value="Unassembled WGS sequence"/>
</dbReference>
<dbReference type="GO" id="GO:0016787">
    <property type="term" value="F:hydrolase activity"/>
    <property type="evidence" value="ECO:0007669"/>
    <property type="project" value="UniProtKB-KW"/>
</dbReference>
<proteinExistence type="predicted"/>
<feature type="signal peptide" evidence="1">
    <location>
        <begin position="1"/>
        <end position="22"/>
    </location>
</feature>
<organism evidence="5 6">
    <name type="scientific">Flavihumibacter stibioxidans</name>
    <dbReference type="NCBI Taxonomy" id="1834163"/>
    <lineage>
        <taxon>Bacteria</taxon>
        <taxon>Pseudomonadati</taxon>
        <taxon>Bacteroidota</taxon>
        <taxon>Chitinophagia</taxon>
        <taxon>Chitinophagales</taxon>
        <taxon>Chitinophagaceae</taxon>
        <taxon>Flavihumibacter</taxon>
    </lineage>
</organism>
<feature type="chain" id="PRO_5046305632" evidence="1">
    <location>
        <begin position="23"/>
        <end position="800"/>
    </location>
</feature>
<evidence type="ECO:0000313" key="6">
    <source>
        <dbReference type="Proteomes" id="UP000765802"/>
    </source>
</evidence>
<dbReference type="Pfam" id="PF11954">
    <property type="entry name" value="DUF3471"/>
    <property type="match status" value="1"/>
</dbReference>
<dbReference type="Gene3D" id="2.40.128.600">
    <property type="match status" value="1"/>
</dbReference>
<dbReference type="EMBL" id="MBUA01000012">
    <property type="protein sequence ID" value="MBC6491204.1"/>
    <property type="molecule type" value="Genomic_DNA"/>
</dbReference>
<feature type="domain" description="Beta-lactamase-related" evidence="2">
    <location>
        <begin position="33"/>
        <end position="368"/>
    </location>
</feature>
<sequence length="800" mass="88098">MKYVKLLIPAVLLSFLVFVARAQRNASLPPGLDAYISKVLQGFNVPGVGVAIVKDGKVLLSKGYGVKRLGTSDPVDDQTLFLIASNSKAFTATSLALLVEDGKISWEDKVIQHLPWFKMSDPYVTASMTVRDLLVHHSGLPAYAGDIMLFPPATFSRREILSRLPQIPLRYDFRTVYAYDNILYVAAGELVASVSGMSWEDFVQERIFKKVGMRESISRYSDLQKKKNFSFAHARSYNDVRVVEKFMDQNIGDAGNPAGGIVSNAADMANWLITQLDSGRTPLKERVLTPAATADLWKIIRPMPISKVDAAIKPAQSDFWGYASGFRAYNYGKYKVIGHGGALSGFVSQIAMVPDLNLGVVVLTNQASAGAYWSIIYQILDYYMGNPAFDWLGGYKKIQDSAVARALAQRKKVEVEKALGDKPSLPLEKYAGQFMEPMLGRATVGIEGGGLVLRFDNSEHFVADLSYFQYNNFIASFRGMGLPTEAYLSYALNADGSIDRVRLKVTDPASQLDFNELELTPIKDKKMDTVALRKAINAETSKYPEASFAVAFKDLGTGQQFFVNELEMFHAASTMKTPVLMETYKQAAAGKFSIHDKIVVKNSFASIVDGSSYSLSPADDSEQELYTLVGKELTIYDSLHRMITKSSNLATNIIIDLVGARNVMSTMKELGANKIQVLRGVEDNKAYQAGMNNTTNSYDLMLVFEQLANGSFVSKSACAEMIRILQDQYFRDIIPALLPANVKTATKSGSITKIAHDSGIVYLPDGRKYVVVLLSRGFADHGKASAALAQLSKLIYDQVR</sequence>
<dbReference type="SUPFAM" id="SSF56601">
    <property type="entry name" value="beta-lactamase/transpeptidase-like"/>
    <property type="match status" value="2"/>
</dbReference>
<reference evidence="5 6" key="1">
    <citation type="submission" date="2016-07" db="EMBL/GenBank/DDBJ databases">
        <title>Genome analysis of Flavihumibacter stibioxidans YS-17.</title>
        <authorList>
            <person name="Shi K."/>
            <person name="Han Y."/>
            <person name="Wang G."/>
        </authorList>
    </citation>
    <scope>NUCLEOTIDE SEQUENCE [LARGE SCALE GENOMIC DNA]</scope>
    <source>
        <strain evidence="5 6">YS-17</strain>
    </source>
</reference>